<gene>
    <name evidence="3" type="ORF">CRHIZ90672A_00012573</name>
</gene>
<evidence type="ECO:0000313" key="4">
    <source>
        <dbReference type="Proteomes" id="UP000696573"/>
    </source>
</evidence>
<proteinExistence type="predicted"/>
<feature type="chain" id="PRO_5040268032" evidence="2">
    <location>
        <begin position="24"/>
        <end position="83"/>
    </location>
</feature>
<feature type="signal peptide" evidence="2">
    <location>
        <begin position="1"/>
        <end position="23"/>
    </location>
</feature>
<dbReference type="AlphaFoldDB" id="A0A9N9VRV0"/>
<reference evidence="3" key="1">
    <citation type="submission" date="2021-10" db="EMBL/GenBank/DDBJ databases">
        <authorList>
            <person name="Piombo E."/>
        </authorList>
    </citation>
    <scope>NUCLEOTIDE SEQUENCE</scope>
</reference>
<dbReference type="Proteomes" id="UP000696573">
    <property type="component" value="Unassembled WGS sequence"/>
</dbReference>
<accession>A0A9N9VRV0</accession>
<organism evidence="3 4">
    <name type="scientific">Clonostachys rhizophaga</name>
    <dbReference type="NCBI Taxonomy" id="160324"/>
    <lineage>
        <taxon>Eukaryota</taxon>
        <taxon>Fungi</taxon>
        <taxon>Dikarya</taxon>
        <taxon>Ascomycota</taxon>
        <taxon>Pezizomycotina</taxon>
        <taxon>Sordariomycetes</taxon>
        <taxon>Hypocreomycetidae</taxon>
        <taxon>Hypocreales</taxon>
        <taxon>Bionectriaceae</taxon>
        <taxon>Clonostachys</taxon>
    </lineage>
</organism>
<dbReference type="EMBL" id="CABFNQ020000731">
    <property type="protein sequence ID" value="CAH0028279.1"/>
    <property type="molecule type" value="Genomic_DNA"/>
</dbReference>
<keyword evidence="2" id="KW-0732">Signal</keyword>
<keyword evidence="4" id="KW-1185">Reference proteome</keyword>
<evidence type="ECO:0000313" key="3">
    <source>
        <dbReference type="EMBL" id="CAH0028279.1"/>
    </source>
</evidence>
<feature type="region of interest" description="Disordered" evidence="1">
    <location>
        <begin position="58"/>
        <end position="83"/>
    </location>
</feature>
<name>A0A9N9VRV0_9HYPO</name>
<protein>
    <submittedName>
        <fullName evidence="3">Uncharacterized protein</fullName>
    </submittedName>
</protein>
<comment type="caution">
    <text evidence="3">The sequence shown here is derived from an EMBL/GenBank/DDBJ whole genome shotgun (WGS) entry which is preliminary data.</text>
</comment>
<evidence type="ECO:0000256" key="1">
    <source>
        <dbReference type="SAM" id="MobiDB-lite"/>
    </source>
</evidence>
<evidence type="ECO:0000256" key="2">
    <source>
        <dbReference type="SAM" id="SignalP"/>
    </source>
</evidence>
<sequence>MFSAKQLSLAGLIWLGLTNKGLALSFDTSDDLMLVSRSPLDVQDLAEFSTRDIYEELVARGSGRPPSGPKGGGSKGHGEYKNY</sequence>